<accession>R3TW53</accession>
<gene>
    <name evidence="1" type="ORF">UC7_01636</name>
</gene>
<dbReference type="EMBL" id="AJAU01000017">
    <property type="protein sequence ID" value="EOL45839.1"/>
    <property type="molecule type" value="Genomic_DNA"/>
</dbReference>
<dbReference type="Proteomes" id="UP000013840">
    <property type="component" value="Unassembled WGS sequence"/>
</dbReference>
<dbReference type="AlphaFoldDB" id="R3TW53"/>
<organism evidence="1 2">
    <name type="scientific">Enterococcus caccae ATCC BAA-1240</name>
    <dbReference type="NCBI Taxonomy" id="1158612"/>
    <lineage>
        <taxon>Bacteria</taxon>
        <taxon>Bacillati</taxon>
        <taxon>Bacillota</taxon>
        <taxon>Bacilli</taxon>
        <taxon>Lactobacillales</taxon>
        <taxon>Enterococcaceae</taxon>
        <taxon>Enterococcus</taxon>
    </lineage>
</organism>
<sequence>MRYVKTVYLNEYIRPAQYFYSLHLVPFRKVSSKRVNIEGTVYNFWSIPKIKKRDYLLAFPLEKIDHFIVLEYTDPYQYLTLPTNKVYKRTDFKMKKRRVEYIYDDWERAD</sequence>
<evidence type="ECO:0000313" key="2">
    <source>
        <dbReference type="Proteomes" id="UP000013840"/>
    </source>
</evidence>
<name>R3TW53_9ENTE</name>
<protein>
    <submittedName>
        <fullName evidence="1">Uncharacterized protein</fullName>
    </submittedName>
</protein>
<comment type="caution">
    <text evidence="1">The sequence shown here is derived from an EMBL/GenBank/DDBJ whole genome shotgun (WGS) entry which is preliminary data.</text>
</comment>
<keyword evidence="2" id="KW-1185">Reference proteome</keyword>
<evidence type="ECO:0000313" key="1">
    <source>
        <dbReference type="EMBL" id="EOL45839.1"/>
    </source>
</evidence>
<proteinExistence type="predicted"/>
<reference evidence="1 2" key="1">
    <citation type="submission" date="2013-02" db="EMBL/GenBank/DDBJ databases">
        <title>The Genome Sequence of Enterococcus caccae BAA-1240.</title>
        <authorList>
            <consortium name="The Broad Institute Genome Sequencing Platform"/>
            <consortium name="The Broad Institute Genome Sequencing Center for Infectious Disease"/>
            <person name="Earl A.M."/>
            <person name="Gilmore M.S."/>
            <person name="Lebreton F."/>
            <person name="Walker B."/>
            <person name="Young S.K."/>
            <person name="Zeng Q."/>
            <person name="Gargeya S."/>
            <person name="Fitzgerald M."/>
            <person name="Haas B."/>
            <person name="Abouelleil A."/>
            <person name="Alvarado L."/>
            <person name="Arachchi H.M."/>
            <person name="Berlin A.M."/>
            <person name="Chapman S.B."/>
            <person name="Dewar J."/>
            <person name="Goldberg J."/>
            <person name="Griggs A."/>
            <person name="Gujja S."/>
            <person name="Hansen M."/>
            <person name="Howarth C."/>
            <person name="Imamovic A."/>
            <person name="Larimer J."/>
            <person name="McCowan C."/>
            <person name="Murphy C."/>
            <person name="Neiman D."/>
            <person name="Pearson M."/>
            <person name="Priest M."/>
            <person name="Roberts A."/>
            <person name="Saif S."/>
            <person name="Shea T."/>
            <person name="Sisk P."/>
            <person name="Sykes S."/>
            <person name="Wortman J."/>
            <person name="Nusbaum C."/>
            <person name="Birren B."/>
        </authorList>
    </citation>
    <scope>NUCLEOTIDE SEQUENCE [LARGE SCALE GENOMIC DNA]</scope>
    <source>
        <strain evidence="1 2">ATCC BAA-1240</strain>
    </source>
</reference>